<evidence type="ECO:0000313" key="3">
    <source>
        <dbReference type="Proteomes" id="UP000198481"/>
    </source>
</evidence>
<feature type="transmembrane region" description="Helical" evidence="1">
    <location>
        <begin position="73"/>
        <end position="98"/>
    </location>
</feature>
<accession>A0A1H1V3S1</accession>
<feature type="transmembrane region" description="Helical" evidence="1">
    <location>
        <begin position="21"/>
        <end position="45"/>
    </location>
</feature>
<organism evidence="2 3">
    <name type="scientific">Pseudomonas prosekii</name>
    <dbReference type="NCBI Taxonomy" id="1148509"/>
    <lineage>
        <taxon>Bacteria</taxon>
        <taxon>Pseudomonadati</taxon>
        <taxon>Pseudomonadota</taxon>
        <taxon>Gammaproteobacteria</taxon>
        <taxon>Pseudomonadales</taxon>
        <taxon>Pseudomonadaceae</taxon>
        <taxon>Pseudomonas</taxon>
    </lineage>
</organism>
<evidence type="ECO:0000256" key="1">
    <source>
        <dbReference type="SAM" id="Phobius"/>
    </source>
</evidence>
<sequence length="116" mass="13340">MSQKKTRVPLPHPTPYRESRIVFWLMNLVYLLVACSAGLLIYAVIDGLIHGSISEMNRRAPNVTYKLAQQPKMYWFLIVWHSVEAIGLLVMGGAAFWLHRIVAAAPQKPKRKRTRR</sequence>
<dbReference type="Proteomes" id="UP000198481">
    <property type="component" value="Chromosome I"/>
</dbReference>
<protein>
    <recommendedName>
        <fullName evidence="4">Transmembrane protein</fullName>
    </recommendedName>
</protein>
<evidence type="ECO:0000313" key="2">
    <source>
        <dbReference type="EMBL" id="SDS79141.1"/>
    </source>
</evidence>
<dbReference type="RefSeq" id="WP_092274783.1">
    <property type="nucleotide sequence ID" value="NZ_LT629762.1"/>
</dbReference>
<proteinExistence type="predicted"/>
<name>A0A1H1V3S1_9PSED</name>
<dbReference type="AlphaFoldDB" id="A0A1H1V3S1"/>
<reference evidence="2 3" key="1">
    <citation type="submission" date="2016-10" db="EMBL/GenBank/DDBJ databases">
        <authorList>
            <person name="de Groot N.N."/>
        </authorList>
    </citation>
    <scope>NUCLEOTIDE SEQUENCE [LARGE SCALE GENOMIC DNA]</scope>
    <source>
        <strain evidence="2 3">LMG 26867</strain>
    </source>
</reference>
<keyword evidence="1" id="KW-0812">Transmembrane</keyword>
<dbReference type="EMBL" id="LT629762">
    <property type="protein sequence ID" value="SDS79141.1"/>
    <property type="molecule type" value="Genomic_DNA"/>
</dbReference>
<dbReference type="PROSITE" id="PS51257">
    <property type="entry name" value="PROKAR_LIPOPROTEIN"/>
    <property type="match status" value="1"/>
</dbReference>
<evidence type="ECO:0008006" key="4">
    <source>
        <dbReference type="Google" id="ProtNLM"/>
    </source>
</evidence>
<keyword evidence="1" id="KW-0472">Membrane</keyword>
<keyword evidence="1" id="KW-1133">Transmembrane helix</keyword>
<gene>
    <name evidence="2" type="ORF">SAMN05216222_2285</name>
</gene>